<sequence length="507" mass="55389">MLKQCLASAKAGRRVLPRPVALKYRRYATEASLNDIPKPSTFGQPTFQSHPHLVKPGEVTPGIPLHEYERRRAALMEGLPSGSLVVVVAGQVKYMSGGASYKFRQASDFWYLTGFQEPDSALVLEKNGSARGYRMLLYSTGKDPSKEKWDGAYTRFDDVVSLFGADEAHPIEDFPADLKTLVSSASHVYADVPRRERASRSSAKGLLRFLGGGRVQKGDPESPLDTVPAARQKPLAPLVGELRSVKSKWEQEVMRASADISGRAHAKTMRFAQPGLSEADLAAHFEYMCARGGSQWPAYVPVVASGENALIIHYTKNDHLLRDGELVLIDAGGEYNGYASDISRTFPVSGTFTPPQRELYAALLSAQKALVALCAADIGHSLDDLHRRSVELLRTELKQIGFELGLGALERVLYPHYLSHPVGIDLHEAGTFDRRAPLKEGMVITIEPGVYVPSDPAFPKHFHGLGIRIEDEVLVGKHDPVVLTVAAPKEIADIEGACQGALGFEPF</sequence>
<protein>
    <submittedName>
        <fullName evidence="1">Peptidase M24</fullName>
    </submittedName>
</protein>
<evidence type="ECO:0000313" key="2">
    <source>
        <dbReference type="Proteomes" id="UP000814140"/>
    </source>
</evidence>
<proteinExistence type="predicted"/>
<dbReference type="EMBL" id="MU277204">
    <property type="protein sequence ID" value="KAI0063075.1"/>
    <property type="molecule type" value="Genomic_DNA"/>
</dbReference>
<reference evidence="1" key="2">
    <citation type="journal article" date="2022" name="New Phytol.">
        <title>Evolutionary transition to the ectomycorrhizal habit in the genomes of a hyperdiverse lineage of mushroom-forming fungi.</title>
        <authorList>
            <person name="Looney B."/>
            <person name="Miyauchi S."/>
            <person name="Morin E."/>
            <person name="Drula E."/>
            <person name="Courty P.E."/>
            <person name="Kohler A."/>
            <person name="Kuo A."/>
            <person name="LaButti K."/>
            <person name="Pangilinan J."/>
            <person name="Lipzen A."/>
            <person name="Riley R."/>
            <person name="Andreopoulos W."/>
            <person name="He G."/>
            <person name="Johnson J."/>
            <person name="Nolan M."/>
            <person name="Tritt A."/>
            <person name="Barry K.W."/>
            <person name="Grigoriev I.V."/>
            <person name="Nagy L.G."/>
            <person name="Hibbett D."/>
            <person name="Henrissat B."/>
            <person name="Matheny P.B."/>
            <person name="Labbe J."/>
            <person name="Martin F.M."/>
        </authorList>
    </citation>
    <scope>NUCLEOTIDE SEQUENCE</scope>
    <source>
        <strain evidence="1">HHB10654</strain>
    </source>
</reference>
<evidence type="ECO:0000313" key="1">
    <source>
        <dbReference type="EMBL" id="KAI0063075.1"/>
    </source>
</evidence>
<name>A0ACB8T5A8_9AGAM</name>
<gene>
    <name evidence="1" type="ORF">BV25DRAFT_1937831</name>
</gene>
<accession>A0ACB8T5A8</accession>
<dbReference type="Proteomes" id="UP000814140">
    <property type="component" value="Unassembled WGS sequence"/>
</dbReference>
<reference evidence="1" key="1">
    <citation type="submission" date="2021-03" db="EMBL/GenBank/DDBJ databases">
        <authorList>
            <consortium name="DOE Joint Genome Institute"/>
            <person name="Ahrendt S."/>
            <person name="Looney B.P."/>
            <person name="Miyauchi S."/>
            <person name="Morin E."/>
            <person name="Drula E."/>
            <person name="Courty P.E."/>
            <person name="Chicoki N."/>
            <person name="Fauchery L."/>
            <person name="Kohler A."/>
            <person name="Kuo A."/>
            <person name="Labutti K."/>
            <person name="Pangilinan J."/>
            <person name="Lipzen A."/>
            <person name="Riley R."/>
            <person name="Andreopoulos W."/>
            <person name="He G."/>
            <person name="Johnson J."/>
            <person name="Barry K.W."/>
            <person name="Grigoriev I.V."/>
            <person name="Nagy L."/>
            <person name="Hibbett D."/>
            <person name="Henrissat B."/>
            <person name="Matheny P.B."/>
            <person name="Labbe J."/>
            <person name="Martin F."/>
        </authorList>
    </citation>
    <scope>NUCLEOTIDE SEQUENCE</scope>
    <source>
        <strain evidence="1">HHB10654</strain>
    </source>
</reference>
<comment type="caution">
    <text evidence="1">The sequence shown here is derived from an EMBL/GenBank/DDBJ whole genome shotgun (WGS) entry which is preliminary data.</text>
</comment>
<organism evidence="1 2">
    <name type="scientific">Artomyces pyxidatus</name>
    <dbReference type="NCBI Taxonomy" id="48021"/>
    <lineage>
        <taxon>Eukaryota</taxon>
        <taxon>Fungi</taxon>
        <taxon>Dikarya</taxon>
        <taxon>Basidiomycota</taxon>
        <taxon>Agaricomycotina</taxon>
        <taxon>Agaricomycetes</taxon>
        <taxon>Russulales</taxon>
        <taxon>Auriscalpiaceae</taxon>
        <taxon>Artomyces</taxon>
    </lineage>
</organism>
<keyword evidence="2" id="KW-1185">Reference proteome</keyword>